<evidence type="ECO:0000313" key="2">
    <source>
        <dbReference type="Proteomes" id="UP000772434"/>
    </source>
</evidence>
<protein>
    <submittedName>
        <fullName evidence="1">Uncharacterized protein</fullName>
    </submittedName>
</protein>
<dbReference type="SUPFAM" id="SSF52047">
    <property type="entry name" value="RNI-like"/>
    <property type="match status" value="1"/>
</dbReference>
<gene>
    <name evidence="1" type="ORF">BDP27DRAFT_1322180</name>
</gene>
<dbReference type="AlphaFoldDB" id="A0A9P5UAV1"/>
<keyword evidence="2" id="KW-1185">Reference proteome</keyword>
<sequence>MIAFPQELVDLFVDFVPSKADLKLLSLAHRSFLRRSRYHLFSTIQLLHGHSGASLNYQSSSSFNLAWKSGSDLGNDALSLPNYLAIFRSIIIQKPLIVSSVRTLTLSLFSRSIISKTDEIPEDLPFTKLHSLQLRFAHNDSDIDVQTGQKWRLPRLIRLIQINPFLQHLAIENCSLEAPSWDTLFSIIASLKQLLTHPWSLSLAVTPLATKPSLKRLYLACNDPELERVAISLSRYFTITQLDALALQAVLMNCGSRLASLSIGVESWRYHGIDAVLDAPAVLNLSHLQLMFGACSEFETMAHWLVDKSVPLQLLHLTFAFQENLTTVDRFEIIDSILLNLITSMPSLQLITPTRCGFSLGITAHITSMRFEPLDSPEDLEAILPQTFGTGKLKYGQMLNWWDLKSRFSDS</sequence>
<reference evidence="1" key="1">
    <citation type="submission" date="2020-11" db="EMBL/GenBank/DDBJ databases">
        <authorList>
            <consortium name="DOE Joint Genome Institute"/>
            <person name="Ahrendt S."/>
            <person name="Riley R."/>
            <person name="Andreopoulos W."/>
            <person name="Labutti K."/>
            <person name="Pangilinan J."/>
            <person name="Ruiz-Duenas F.J."/>
            <person name="Barrasa J.M."/>
            <person name="Sanchez-Garcia M."/>
            <person name="Camarero S."/>
            <person name="Miyauchi S."/>
            <person name="Serrano A."/>
            <person name="Linde D."/>
            <person name="Babiker R."/>
            <person name="Drula E."/>
            <person name="Ayuso-Fernandez I."/>
            <person name="Pacheco R."/>
            <person name="Padilla G."/>
            <person name="Ferreira P."/>
            <person name="Barriuso J."/>
            <person name="Kellner H."/>
            <person name="Castanera R."/>
            <person name="Alfaro M."/>
            <person name="Ramirez L."/>
            <person name="Pisabarro A.G."/>
            <person name="Kuo A."/>
            <person name="Tritt A."/>
            <person name="Lipzen A."/>
            <person name="He G."/>
            <person name="Yan M."/>
            <person name="Ng V."/>
            <person name="Cullen D."/>
            <person name="Martin F."/>
            <person name="Rosso M.-N."/>
            <person name="Henrissat B."/>
            <person name="Hibbett D."/>
            <person name="Martinez A.T."/>
            <person name="Grigoriev I.V."/>
        </authorList>
    </citation>
    <scope>NUCLEOTIDE SEQUENCE</scope>
    <source>
        <strain evidence="1">AH 40177</strain>
    </source>
</reference>
<dbReference type="Gene3D" id="3.80.10.10">
    <property type="entry name" value="Ribonuclease Inhibitor"/>
    <property type="match status" value="1"/>
</dbReference>
<proteinExistence type="predicted"/>
<dbReference type="Proteomes" id="UP000772434">
    <property type="component" value="Unassembled WGS sequence"/>
</dbReference>
<dbReference type="EMBL" id="JADNRY010000032">
    <property type="protein sequence ID" value="KAF9071463.1"/>
    <property type="molecule type" value="Genomic_DNA"/>
</dbReference>
<name>A0A9P5UAV1_9AGAR</name>
<organism evidence="1 2">
    <name type="scientific">Rhodocollybia butyracea</name>
    <dbReference type="NCBI Taxonomy" id="206335"/>
    <lineage>
        <taxon>Eukaryota</taxon>
        <taxon>Fungi</taxon>
        <taxon>Dikarya</taxon>
        <taxon>Basidiomycota</taxon>
        <taxon>Agaricomycotina</taxon>
        <taxon>Agaricomycetes</taxon>
        <taxon>Agaricomycetidae</taxon>
        <taxon>Agaricales</taxon>
        <taxon>Marasmiineae</taxon>
        <taxon>Omphalotaceae</taxon>
        <taxon>Rhodocollybia</taxon>
    </lineage>
</organism>
<evidence type="ECO:0000313" key="1">
    <source>
        <dbReference type="EMBL" id="KAF9071463.1"/>
    </source>
</evidence>
<comment type="caution">
    <text evidence="1">The sequence shown here is derived from an EMBL/GenBank/DDBJ whole genome shotgun (WGS) entry which is preliminary data.</text>
</comment>
<accession>A0A9P5UAV1</accession>
<dbReference type="OrthoDB" id="2745898at2759"/>
<dbReference type="InterPro" id="IPR032675">
    <property type="entry name" value="LRR_dom_sf"/>
</dbReference>